<dbReference type="AlphaFoldDB" id="A0A5B9EGZ5"/>
<evidence type="ECO:0000313" key="3">
    <source>
        <dbReference type="Proteomes" id="UP000321820"/>
    </source>
</evidence>
<keyword evidence="1" id="KW-0812">Transmembrane</keyword>
<dbReference type="EMBL" id="CP042806">
    <property type="protein sequence ID" value="QEE30864.1"/>
    <property type="molecule type" value="Genomic_DNA"/>
</dbReference>
<proteinExistence type="predicted"/>
<feature type="transmembrane region" description="Helical" evidence="1">
    <location>
        <begin position="6"/>
        <end position="29"/>
    </location>
</feature>
<keyword evidence="1" id="KW-0472">Membrane</keyword>
<feature type="transmembrane region" description="Helical" evidence="1">
    <location>
        <begin position="41"/>
        <end position="60"/>
    </location>
</feature>
<evidence type="ECO:0000256" key="1">
    <source>
        <dbReference type="SAM" id="Phobius"/>
    </source>
</evidence>
<keyword evidence="1" id="KW-1133">Transmembrane helix</keyword>
<dbReference type="KEGG" id="talb:FTW19_24405"/>
<sequence length="70" mass="7993">MSELFVPTHLIVLFVLFFLGSLFVVVPFWQIFKKTGFPAPLSILMLVPLVNLILLYVLAFSKNRPQVESL</sequence>
<protein>
    <submittedName>
        <fullName evidence="2">Uncharacterized protein</fullName>
    </submittedName>
</protein>
<dbReference type="RefSeq" id="WP_147650160.1">
    <property type="nucleotide sequence ID" value="NZ_CP042806.1"/>
</dbReference>
<evidence type="ECO:0000313" key="2">
    <source>
        <dbReference type="EMBL" id="QEE30864.1"/>
    </source>
</evidence>
<keyword evidence="3" id="KW-1185">Reference proteome</keyword>
<organism evidence="2 3">
    <name type="scientific">Terriglobus albidus</name>
    <dbReference type="NCBI Taxonomy" id="1592106"/>
    <lineage>
        <taxon>Bacteria</taxon>
        <taxon>Pseudomonadati</taxon>
        <taxon>Acidobacteriota</taxon>
        <taxon>Terriglobia</taxon>
        <taxon>Terriglobales</taxon>
        <taxon>Acidobacteriaceae</taxon>
        <taxon>Terriglobus</taxon>
    </lineage>
</organism>
<gene>
    <name evidence="2" type="ORF">FTW19_24405</name>
</gene>
<reference evidence="2 3" key="1">
    <citation type="submission" date="2019-08" db="EMBL/GenBank/DDBJ databases">
        <title>Complete genome sequence of Terriglobus albidus strain ORNL.</title>
        <authorList>
            <person name="Podar M."/>
        </authorList>
    </citation>
    <scope>NUCLEOTIDE SEQUENCE [LARGE SCALE GENOMIC DNA]</scope>
    <source>
        <strain evidence="2 3">ORNL</strain>
    </source>
</reference>
<accession>A0A5B9EGZ5</accession>
<dbReference type="Proteomes" id="UP000321820">
    <property type="component" value="Chromosome"/>
</dbReference>
<name>A0A5B9EGZ5_9BACT</name>